<dbReference type="EMBL" id="LAZR01040599">
    <property type="protein sequence ID" value="KKL14095.1"/>
    <property type="molecule type" value="Genomic_DNA"/>
</dbReference>
<gene>
    <name evidence="2" type="ORF">LCGC14_2519210</name>
</gene>
<keyword evidence="1" id="KW-0812">Transmembrane</keyword>
<accession>A0A0F9AXB4</accession>
<name>A0A0F9AXB4_9ZZZZ</name>
<keyword evidence="1" id="KW-0472">Membrane</keyword>
<keyword evidence="1" id="KW-1133">Transmembrane helix</keyword>
<proteinExistence type="predicted"/>
<reference evidence="2" key="1">
    <citation type="journal article" date="2015" name="Nature">
        <title>Complex archaea that bridge the gap between prokaryotes and eukaryotes.</title>
        <authorList>
            <person name="Spang A."/>
            <person name="Saw J.H."/>
            <person name="Jorgensen S.L."/>
            <person name="Zaremba-Niedzwiedzka K."/>
            <person name="Martijn J."/>
            <person name="Lind A.E."/>
            <person name="van Eijk R."/>
            <person name="Schleper C."/>
            <person name="Guy L."/>
            <person name="Ettema T.J."/>
        </authorList>
    </citation>
    <scope>NUCLEOTIDE SEQUENCE</scope>
</reference>
<organism evidence="2">
    <name type="scientific">marine sediment metagenome</name>
    <dbReference type="NCBI Taxonomy" id="412755"/>
    <lineage>
        <taxon>unclassified sequences</taxon>
        <taxon>metagenomes</taxon>
        <taxon>ecological metagenomes</taxon>
    </lineage>
</organism>
<evidence type="ECO:0000313" key="2">
    <source>
        <dbReference type="EMBL" id="KKL14095.1"/>
    </source>
</evidence>
<feature type="transmembrane region" description="Helical" evidence="1">
    <location>
        <begin position="6"/>
        <end position="26"/>
    </location>
</feature>
<dbReference type="AlphaFoldDB" id="A0A0F9AXB4"/>
<comment type="caution">
    <text evidence="2">The sequence shown here is derived from an EMBL/GenBank/DDBJ whole genome shotgun (WGS) entry which is preliminary data.</text>
</comment>
<sequence>MLEFWGTGAAIVVALAAVLGLLVQFFKREKPWTKGQTELKLRVIKLESESDSLSTQIDNVKSIIEDHDRRDEKDFERLETKIEKLTDLMIRMISDDNS</sequence>
<evidence type="ECO:0000256" key="1">
    <source>
        <dbReference type="SAM" id="Phobius"/>
    </source>
</evidence>
<protein>
    <submittedName>
        <fullName evidence="2">Uncharacterized protein</fullName>
    </submittedName>
</protein>